<gene>
    <name evidence="2" type="ORF">VJ786_14090</name>
</gene>
<dbReference type="EMBL" id="JAYLLN010000041">
    <property type="protein sequence ID" value="MEI5986032.1"/>
    <property type="molecule type" value="Genomic_DNA"/>
</dbReference>
<organism evidence="2 3">
    <name type="scientific">Sphingobacterium tenebrionis</name>
    <dbReference type="NCBI Taxonomy" id="3111775"/>
    <lineage>
        <taxon>Bacteria</taxon>
        <taxon>Pseudomonadati</taxon>
        <taxon>Bacteroidota</taxon>
        <taxon>Sphingobacteriia</taxon>
        <taxon>Sphingobacteriales</taxon>
        <taxon>Sphingobacteriaceae</taxon>
        <taxon>Sphingobacterium</taxon>
    </lineage>
</organism>
<feature type="signal peptide" evidence="1">
    <location>
        <begin position="1"/>
        <end position="26"/>
    </location>
</feature>
<name>A0ABU8I8J0_9SPHI</name>
<feature type="chain" id="PRO_5046669782" evidence="1">
    <location>
        <begin position="27"/>
        <end position="261"/>
    </location>
</feature>
<evidence type="ECO:0000313" key="2">
    <source>
        <dbReference type="EMBL" id="MEI5986032.1"/>
    </source>
</evidence>
<protein>
    <submittedName>
        <fullName evidence="2">DUF4292 domain-containing protein</fullName>
    </submittedName>
</protein>
<sequence>MRRNILNKISLLLVLAVLMNACGSKKQTVKTDPNLPKASNNEELLRNFELSNLDFHTFNGRAKAKVVMGKEDQNVTLNIRIDRGKAIWISVTALLGIEAARVMITPDSVKIMNKLQGEYIKKPFSYIYKYTNPGISYKMLEDILVGNISVEMLRTDQLQVATSTDDIQIIGVKEGLTFHYGVNAQNRPFNFNLMELGKTNKLEANYSDYAMIGAYNFPQRFTLNVEGSGAKVSADMAYNRAEFNIANEMPFNVPSKYKVIN</sequence>
<proteinExistence type="predicted"/>
<dbReference type="InterPro" id="IPR025634">
    <property type="entry name" value="DUF4292"/>
</dbReference>
<dbReference type="Pfam" id="PF14125">
    <property type="entry name" value="DUF4292"/>
    <property type="match status" value="1"/>
</dbReference>
<keyword evidence="1" id="KW-0732">Signal</keyword>
<accession>A0ABU8I8J0</accession>
<comment type="caution">
    <text evidence="2">The sequence shown here is derived from an EMBL/GenBank/DDBJ whole genome shotgun (WGS) entry which is preliminary data.</text>
</comment>
<dbReference type="Proteomes" id="UP001363035">
    <property type="component" value="Unassembled WGS sequence"/>
</dbReference>
<dbReference type="RefSeq" id="WP_257213720.1">
    <property type="nucleotide sequence ID" value="NZ_JAYLLN010000041.1"/>
</dbReference>
<reference evidence="2 3" key="1">
    <citation type="submission" date="2024-01" db="EMBL/GenBank/DDBJ databases">
        <title>Sphingobacterium tenebrionis sp. nov., a novel endophyte isolated from tenebrio molitor intestines.</title>
        <authorList>
            <person name="Zhang C."/>
        </authorList>
    </citation>
    <scope>NUCLEOTIDE SEQUENCE [LARGE SCALE GENOMIC DNA]</scope>
    <source>
        <strain evidence="2 3">PU5-4</strain>
    </source>
</reference>
<dbReference type="Gene3D" id="2.50.20.10">
    <property type="entry name" value="Lipoprotein localisation LolA/LolB/LppX"/>
    <property type="match status" value="1"/>
</dbReference>
<keyword evidence="3" id="KW-1185">Reference proteome</keyword>
<evidence type="ECO:0000256" key="1">
    <source>
        <dbReference type="SAM" id="SignalP"/>
    </source>
</evidence>
<evidence type="ECO:0000313" key="3">
    <source>
        <dbReference type="Proteomes" id="UP001363035"/>
    </source>
</evidence>